<dbReference type="GO" id="GO:0030288">
    <property type="term" value="C:outer membrane-bounded periplasmic space"/>
    <property type="evidence" value="ECO:0007669"/>
    <property type="project" value="TreeGrafter"/>
</dbReference>
<comment type="subcellular location">
    <subcellularLocation>
        <location evidence="1">Periplasm</location>
    </subcellularLocation>
</comment>
<keyword evidence="4" id="KW-0732">Signal</keyword>
<sequence>MPEGTKLAEEQVFTYRVLDEFSSFDPQVVEDVNGSEVVRDLFEGLYNQDADGNNVPGVALSHTVSEDNMTYTFTLRDNAKWSDGTPVTAGDFVYAWQRAVDPELASPYAWYMELMSIENASAIIAGEKPVTELGVSAPDDHTLVVKLSQPLPYFDKMVTHATTFPAPKWAIEAHGKEWTRPGNIVSNGAYVLTEHVLKERSVRERNPMYWDNENTVLDKVVTLVIGDDAQALTRWRAGEVEKTEIPAGQYPALKEEFPEEAYALPRLCNYYFTFNLESGPEAFKDARVRKALSYAIDRQVIVDRVLQGGQFPAYTFTPAATAGFEVPAVEYAGMTQAERDAKAKELLAEAGYGPDGEKLSFTYLYNTSEAHKQVAIVATQMWKQKLGVDVELSNQEWKVFLETRGNQNFDMARGAWCGDYNEASTFLDLLTTPSGYNDGKYSNPRVDELMTEAKSSANAQPLYTEVEQILAEDMPVVPVYHYSTNMMLDDSIQGWPVNNVEQNWYSKDLYKVAE</sequence>
<dbReference type="PANTHER" id="PTHR30290:SF10">
    <property type="entry name" value="PERIPLASMIC OLIGOPEPTIDE-BINDING PROTEIN-RELATED"/>
    <property type="match status" value="1"/>
</dbReference>
<accession>A0A1Y5SRD4</accession>
<name>A0A1Y5SRD4_9RHOB</name>
<dbReference type="InterPro" id="IPR030678">
    <property type="entry name" value="Peptide/Ni-bd"/>
</dbReference>
<comment type="similarity">
    <text evidence="2">Belongs to the bacterial solute-binding protein 5 family.</text>
</comment>
<protein>
    <submittedName>
        <fullName evidence="6">Periplasmic murein peptide-binding protein</fullName>
    </submittedName>
</protein>
<dbReference type="RefSeq" id="WP_245824596.1">
    <property type="nucleotide sequence ID" value="NZ_FWFQ01000014.1"/>
</dbReference>
<keyword evidence="3" id="KW-0813">Transport</keyword>
<dbReference type="CDD" id="cd08504">
    <property type="entry name" value="PBP2_OppA"/>
    <property type="match status" value="1"/>
</dbReference>
<evidence type="ECO:0000256" key="4">
    <source>
        <dbReference type="ARBA" id="ARBA00022729"/>
    </source>
</evidence>
<dbReference type="InterPro" id="IPR023765">
    <property type="entry name" value="SBP_5_CS"/>
</dbReference>
<organism evidence="6 7">
    <name type="scientific">Pseudoruegeria aquimaris</name>
    <dbReference type="NCBI Taxonomy" id="393663"/>
    <lineage>
        <taxon>Bacteria</taxon>
        <taxon>Pseudomonadati</taxon>
        <taxon>Pseudomonadota</taxon>
        <taxon>Alphaproteobacteria</taxon>
        <taxon>Rhodobacterales</taxon>
        <taxon>Roseobacteraceae</taxon>
        <taxon>Pseudoruegeria</taxon>
    </lineage>
</organism>
<evidence type="ECO:0000313" key="7">
    <source>
        <dbReference type="Proteomes" id="UP000193409"/>
    </source>
</evidence>
<evidence type="ECO:0000259" key="5">
    <source>
        <dbReference type="Pfam" id="PF00496"/>
    </source>
</evidence>
<dbReference type="PROSITE" id="PS01040">
    <property type="entry name" value="SBP_BACTERIAL_5"/>
    <property type="match status" value="1"/>
</dbReference>
<gene>
    <name evidence="6" type="primary">mppA</name>
    <name evidence="6" type="ORF">PSA7680_02193</name>
</gene>
<dbReference type="FunFam" id="3.90.76.10:FF:000001">
    <property type="entry name" value="Oligopeptide ABC transporter substrate-binding protein"/>
    <property type="match status" value="1"/>
</dbReference>
<dbReference type="AlphaFoldDB" id="A0A1Y5SRD4"/>
<dbReference type="FunFam" id="3.10.105.10:FF:000001">
    <property type="entry name" value="Oligopeptide ABC transporter, oligopeptide-binding protein"/>
    <property type="match status" value="1"/>
</dbReference>
<dbReference type="Pfam" id="PF00496">
    <property type="entry name" value="SBP_bac_5"/>
    <property type="match status" value="1"/>
</dbReference>
<feature type="domain" description="Solute-binding protein family 5" evidence="5">
    <location>
        <begin position="55"/>
        <end position="437"/>
    </location>
</feature>
<dbReference type="Proteomes" id="UP000193409">
    <property type="component" value="Unassembled WGS sequence"/>
</dbReference>
<dbReference type="PANTHER" id="PTHR30290">
    <property type="entry name" value="PERIPLASMIC BINDING COMPONENT OF ABC TRANSPORTER"/>
    <property type="match status" value="1"/>
</dbReference>
<dbReference type="Gene3D" id="3.10.105.10">
    <property type="entry name" value="Dipeptide-binding Protein, Domain 3"/>
    <property type="match status" value="1"/>
</dbReference>
<proteinExistence type="inferred from homology"/>
<keyword evidence="7" id="KW-1185">Reference proteome</keyword>
<dbReference type="GO" id="GO:0043190">
    <property type="term" value="C:ATP-binding cassette (ABC) transporter complex"/>
    <property type="evidence" value="ECO:0007669"/>
    <property type="project" value="InterPro"/>
</dbReference>
<dbReference type="InterPro" id="IPR039424">
    <property type="entry name" value="SBP_5"/>
</dbReference>
<dbReference type="Gene3D" id="3.90.76.10">
    <property type="entry name" value="Dipeptide-binding Protein, Domain 1"/>
    <property type="match status" value="1"/>
</dbReference>
<dbReference type="Gene3D" id="3.40.190.10">
    <property type="entry name" value="Periplasmic binding protein-like II"/>
    <property type="match status" value="1"/>
</dbReference>
<dbReference type="SUPFAM" id="SSF53850">
    <property type="entry name" value="Periplasmic binding protein-like II"/>
    <property type="match status" value="1"/>
</dbReference>
<dbReference type="GO" id="GO:0015833">
    <property type="term" value="P:peptide transport"/>
    <property type="evidence" value="ECO:0007669"/>
    <property type="project" value="TreeGrafter"/>
</dbReference>
<reference evidence="6 7" key="1">
    <citation type="submission" date="2017-03" db="EMBL/GenBank/DDBJ databases">
        <authorList>
            <person name="Afonso C.L."/>
            <person name="Miller P.J."/>
            <person name="Scott M.A."/>
            <person name="Spackman E."/>
            <person name="Goraichik I."/>
            <person name="Dimitrov K.M."/>
            <person name="Suarez D.L."/>
            <person name="Swayne D.E."/>
        </authorList>
    </citation>
    <scope>NUCLEOTIDE SEQUENCE [LARGE SCALE GENOMIC DNA]</scope>
    <source>
        <strain evidence="6 7">CECT 7680</strain>
    </source>
</reference>
<evidence type="ECO:0000313" key="6">
    <source>
        <dbReference type="EMBL" id="SLN43536.1"/>
    </source>
</evidence>
<evidence type="ECO:0000256" key="1">
    <source>
        <dbReference type="ARBA" id="ARBA00004418"/>
    </source>
</evidence>
<dbReference type="GO" id="GO:1904680">
    <property type="term" value="F:peptide transmembrane transporter activity"/>
    <property type="evidence" value="ECO:0007669"/>
    <property type="project" value="TreeGrafter"/>
</dbReference>
<evidence type="ECO:0000256" key="3">
    <source>
        <dbReference type="ARBA" id="ARBA00022448"/>
    </source>
</evidence>
<dbReference type="EMBL" id="FWFQ01000014">
    <property type="protein sequence ID" value="SLN43536.1"/>
    <property type="molecule type" value="Genomic_DNA"/>
</dbReference>
<dbReference type="InterPro" id="IPR000914">
    <property type="entry name" value="SBP_5_dom"/>
</dbReference>
<dbReference type="PIRSF" id="PIRSF002741">
    <property type="entry name" value="MppA"/>
    <property type="match status" value="1"/>
</dbReference>
<evidence type="ECO:0000256" key="2">
    <source>
        <dbReference type="ARBA" id="ARBA00005695"/>
    </source>
</evidence>